<evidence type="ECO:0000256" key="1">
    <source>
        <dbReference type="ARBA" id="ARBA00005725"/>
    </source>
</evidence>
<dbReference type="PANTHER" id="PTHR47706">
    <property type="entry name" value="NMRA-LIKE FAMILY PROTEIN"/>
    <property type="match status" value="1"/>
</dbReference>
<sequence>MSQTIAIAGAGGIGTHIVDAIVKQGKHKLIVLSHGSNQMLADRGIDVRTVDYSSVASLSEVLKGVDVVMSFVSSKAGDDCQPNLLEAAIANGVKRFIPSEWAGDVERYGDQGPALYDFKRTMRKKLAEQDKVEYTLISNGLFMDYLLPKGAKKYLKDVRIPVNIEERKARIPVHGEASVTMTYADDIGTAVIKLVEDTRPWPLYTYIHGATTTWDQLVKLGEEVTGDKFEVEYVSMEKLQEDVVAAKATGDPMRIFFASVDIYYAGDILSLPQHSDPTLFQDIDYKQPKELLSEWYAGSLNKALVDIVSDLIYDVLSILI</sequence>
<dbReference type="InterPro" id="IPR036291">
    <property type="entry name" value="NAD(P)-bd_dom_sf"/>
</dbReference>
<evidence type="ECO:0000313" key="6">
    <source>
        <dbReference type="Proteomes" id="UP000654370"/>
    </source>
</evidence>
<gene>
    <name evidence="5" type="ORF">INT43_005901</name>
</gene>
<comment type="caution">
    <text evidence="5">The sequence shown here is derived from an EMBL/GenBank/DDBJ whole genome shotgun (WGS) entry which is preliminary data.</text>
</comment>
<organism evidence="5 6">
    <name type="scientific">Mortierella isabellina</name>
    <name type="common">Filamentous fungus</name>
    <name type="synonym">Umbelopsis isabellina</name>
    <dbReference type="NCBI Taxonomy" id="91625"/>
    <lineage>
        <taxon>Eukaryota</taxon>
        <taxon>Fungi</taxon>
        <taxon>Fungi incertae sedis</taxon>
        <taxon>Mucoromycota</taxon>
        <taxon>Mucoromycotina</taxon>
        <taxon>Umbelopsidomycetes</taxon>
        <taxon>Umbelopsidales</taxon>
        <taxon>Umbelopsidaceae</taxon>
        <taxon>Umbelopsis</taxon>
    </lineage>
</organism>
<reference evidence="5" key="1">
    <citation type="submission" date="2020-12" db="EMBL/GenBank/DDBJ databases">
        <title>Metabolic potential, ecology and presence of endohyphal bacteria is reflected in genomic diversity of Mucoromycotina.</title>
        <authorList>
            <person name="Muszewska A."/>
            <person name="Okrasinska A."/>
            <person name="Steczkiewicz K."/>
            <person name="Drgas O."/>
            <person name="Orlowska M."/>
            <person name="Perlinska-Lenart U."/>
            <person name="Aleksandrzak-Piekarczyk T."/>
            <person name="Szatraj K."/>
            <person name="Zielenkiewicz U."/>
            <person name="Pilsyk S."/>
            <person name="Malc E."/>
            <person name="Mieczkowski P."/>
            <person name="Kruszewska J.S."/>
            <person name="Biernat P."/>
            <person name="Pawlowska J."/>
        </authorList>
    </citation>
    <scope>NUCLEOTIDE SEQUENCE</scope>
    <source>
        <strain evidence="5">WA0000067209</strain>
    </source>
</reference>
<evidence type="ECO:0000256" key="3">
    <source>
        <dbReference type="ARBA" id="ARBA00023002"/>
    </source>
</evidence>
<dbReference type="Pfam" id="PF05368">
    <property type="entry name" value="NmrA"/>
    <property type="match status" value="1"/>
</dbReference>
<dbReference type="CDD" id="cd05259">
    <property type="entry name" value="PCBER_SDR_a"/>
    <property type="match status" value="1"/>
</dbReference>
<accession>A0A8H7PIS6</accession>
<dbReference type="GO" id="GO:0016491">
    <property type="term" value="F:oxidoreductase activity"/>
    <property type="evidence" value="ECO:0007669"/>
    <property type="project" value="UniProtKB-KW"/>
</dbReference>
<evidence type="ECO:0000256" key="2">
    <source>
        <dbReference type="ARBA" id="ARBA00022857"/>
    </source>
</evidence>
<feature type="domain" description="NmrA-like" evidence="4">
    <location>
        <begin position="2"/>
        <end position="243"/>
    </location>
</feature>
<dbReference type="Proteomes" id="UP000654370">
    <property type="component" value="Unassembled WGS sequence"/>
</dbReference>
<dbReference type="OrthoDB" id="419598at2759"/>
<evidence type="ECO:0000259" key="4">
    <source>
        <dbReference type="Pfam" id="PF05368"/>
    </source>
</evidence>
<dbReference type="InterPro" id="IPR051609">
    <property type="entry name" value="NmrA/Isoflavone_reductase-like"/>
</dbReference>
<keyword evidence="3" id="KW-0560">Oxidoreductase</keyword>
<dbReference type="InterPro" id="IPR045312">
    <property type="entry name" value="PCBER-like"/>
</dbReference>
<comment type="similarity">
    <text evidence="1">Belongs to the NmrA-type oxidoreductase family. Isoflavone reductase subfamily.</text>
</comment>
<proteinExistence type="inferred from homology"/>
<keyword evidence="2" id="KW-0521">NADP</keyword>
<protein>
    <recommendedName>
        <fullName evidence="4">NmrA-like domain-containing protein</fullName>
    </recommendedName>
</protein>
<dbReference type="InterPro" id="IPR008030">
    <property type="entry name" value="NmrA-like"/>
</dbReference>
<name>A0A8H7PIS6_MORIS</name>
<dbReference type="AlphaFoldDB" id="A0A8H7PIS6"/>
<dbReference type="Gene3D" id="3.90.25.10">
    <property type="entry name" value="UDP-galactose 4-epimerase, domain 1"/>
    <property type="match status" value="1"/>
</dbReference>
<evidence type="ECO:0000313" key="5">
    <source>
        <dbReference type="EMBL" id="KAG2174839.1"/>
    </source>
</evidence>
<dbReference type="PANTHER" id="PTHR47706:SF4">
    <property type="entry name" value="NMRA-LIKE DOMAIN-CONTAINING PROTEIN"/>
    <property type="match status" value="1"/>
</dbReference>
<keyword evidence="6" id="KW-1185">Reference proteome</keyword>
<dbReference type="SUPFAM" id="SSF51735">
    <property type="entry name" value="NAD(P)-binding Rossmann-fold domains"/>
    <property type="match status" value="1"/>
</dbReference>
<dbReference type="EMBL" id="JAEPQZ010000012">
    <property type="protein sequence ID" value="KAG2174839.1"/>
    <property type="molecule type" value="Genomic_DNA"/>
</dbReference>
<dbReference type="Gene3D" id="3.40.50.720">
    <property type="entry name" value="NAD(P)-binding Rossmann-like Domain"/>
    <property type="match status" value="1"/>
</dbReference>